<evidence type="ECO:0000256" key="1">
    <source>
        <dbReference type="SAM" id="MobiDB-lite"/>
    </source>
</evidence>
<evidence type="ECO:0000256" key="2">
    <source>
        <dbReference type="SAM" id="SignalP"/>
    </source>
</evidence>
<accession>K3ZGE2</accession>
<keyword evidence="2" id="KW-0732">Signal</keyword>
<dbReference type="HOGENOM" id="CLU_2780656_0_0_1"/>
<feature type="signal peptide" evidence="2">
    <location>
        <begin position="1"/>
        <end position="21"/>
    </location>
</feature>
<evidence type="ECO:0000313" key="4">
    <source>
        <dbReference type="Proteomes" id="UP000004995"/>
    </source>
</evidence>
<dbReference type="Proteomes" id="UP000004995">
    <property type="component" value="Unassembled WGS sequence"/>
</dbReference>
<reference evidence="3" key="2">
    <citation type="submission" date="2018-08" db="UniProtKB">
        <authorList>
            <consortium name="EnsemblPlants"/>
        </authorList>
    </citation>
    <scope>IDENTIFICATION</scope>
    <source>
        <strain evidence="3">Yugu1</strain>
    </source>
</reference>
<keyword evidence="4" id="KW-1185">Reference proteome</keyword>
<organism evidence="3 4">
    <name type="scientific">Setaria italica</name>
    <name type="common">Foxtail millet</name>
    <name type="synonym">Panicum italicum</name>
    <dbReference type="NCBI Taxonomy" id="4555"/>
    <lineage>
        <taxon>Eukaryota</taxon>
        <taxon>Viridiplantae</taxon>
        <taxon>Streptophyta</taxon>
        <taxon>Embryophyta</taxon>
        <taxon>Tracheophyta</taxon>
        <taxon>Spermatophyta</taxon>
        <taxon>Magnoliopsida</taxon>
        <taxon>Liliopsida</taxon>
        <taxon>Poales</taxon>
        <taxon>Poaceae</taxon>
        <taxon>PACMAD clade</taxon>
        <taxon>Panicoideae</taxon>
        <taxon>Panicodae</taxon>
        <taxon>Paniceae</taxon>
        <taxon>Cenchrinae</taxon>
        <taxon>Setaria</taxon>
    </lineage>
</organism>
<sequence>MIFAWLLVLITLLLICRELLMKWWIGLMVSNYGNFAKRNMSPYGSGEGSTVIWSSSQNTSGTSRNLSTQ</sequence>
<feature type="chain" id="PRO_5010127776" evidence="2">
    <location>
        <begin position="22"/>
        <end position="69"/>
    </location>
</feature>
<dbReference type="InParanoid" id="K3ZGE2"/>
<dbReference type="EMBL" id="AGNK02001927">
    <property type="status" value="NOT_ANNOTATED_CDS"/>
    <property type="molecule type" value="Genomic_DNA"/>
</dbReference>
<dbReference type="EnsemblPlants" id="KQL16313">
    <property type="protein sequence ID" value="KQL16313"/>
    <property type="gene ID" value="SETIT_025644mg"/>
</dbReference>
<proteinExistence type="predicted"/>
<reference evidence="4" key="1">
    <citation type="journal article" date="2012" name="Nat. Biotechnol.">
        <title>Reference genome sequence of the model plant Setaria.</title>
        <authorList>
            <person name="Bennetzen J.L."/>
            <person name="Schmutz J."/>
            <person name="Wang H."/>
            <person name="Percifield R."/>
            <person name="Hawkins J."/>
            <person name="Pontaroli A.C."/>
            <person name="Estep M."/>
            <person name="Feng L."/>
            <person name="Vaughn J.N."/>
            <person name="Grimwood J."/>
            <person name="Jenkins J."/>
            <person name="Barry K."/>
            <person name="Lindquist E."/>
            <person name="Hellsten U."/>
            <person name="Deshpande S."/>
            <person name="Wang X."/>
            <person name="Wu X."/>
            <person name="Mitros T."/>
            <person name="Triplett J."/>
            <person name="Yang X."/>
            <person name="Ye C.Y."/>
            <person name="Mauro-Herrera M."/>
            <person name="Wang L."/>
            <person name="Li P."/>
            <person name="Sharma M."/>
            <person name="Sharma R."/>
            <person name="Ronald P.C."/>
            <person name="Panaud O."/>
            <person name="Kellogg E.A."/>
            <person name="Brutnell T.P."/>
            <person name="Doust A.N."/>
            <person name="Tuskan G.A."/>
            <person name="Rokhsar D."/>
            <person name="Devos K.M."/>
        </authorList>
    </citation>
    <scope>NUCLEOTIDE SEQUENCE [LARGE SCALE GENOMIC DNA]</scope>
    <source>
        <strain evidence="4">cv. Yugu1</strain>
    </source>
</reference>
<dbReference type="Gramene" id="KQL16313">
    <property type="protein sequence ID" value="KQL16313"/>
    <property type="gene ID" value="SETIT_025644mg"/>
</dbReference>
<feature type="compositionally biased region" description="Polar residues" evidence="1">
    <location>
        <begin position="51"/>
        <end position="69"/>
    </location>
</feature>
<dbReference type="AlphaFoldDB" id="K3ZGE2"/>
<evidence type="ECO:0000313" key="3">
    <source>
        <dbReference type="EnsemblPlants" id="KQL16313"/>
    </source>
</evidence>
<feature type="region of interest" description="Disordered" evidence="1">
    <location>
        <begin position="44"/>
        <end position="69"/>
    </location>
</feature>
<protein>
    <submittedName>
        <fullName evidence="3">Uncharacterized protein</fullName>
    </submittedName>
</protein>
<name>K3ZGE2_SETIT</name>